<evidence type="ECO:0000256" key="1">
    <source>
        <dbReference type="ARBA" id="ARBA00004123"/>
    </source>
</evidence>
<proteinExistence type="predicted"/>
<dbReference type="SUPFAM" id="SSF47459">
    <property type="entry name" value="HLH, helix-loop-helix DNA-binding domain"/>
    <property type="match status" value="1"/>
</dbReference>
<dbReference type="GO" id="GO:0005634">
    <property type="term" value="C:nucleus"/>
    <property type="evidence" value="ECO:0007669"/>
    <property type="project" value="UniProtKB-SubCell"/>
</dbReference>
<evidence type="ECO:0000256" key="5">
    <source>
        <dbReference type="ARBA" id="ARBA00023242"/>
    </source>
</evidence>
<dbReference type="GO" id="GO:0046983">
    <property type="term" value="F:protein dimerization activity"/>
    <property type="evidence" value="ECO:0007669"/>
    <property type="project" value="InterPro"/>
</dbReference>
<comment type="subcellular location">
    <subcellularLocation>
        <location evidence="1">Nucleus</location>
    </subcellularLocation>
</comment>
<accession>A0AAV1DUA8</accession>
<feature type="domain" description="BHLH" evidence="7">
    <location>
        <begin position="50"/>
        <end position="99"/>
    </location>
</feature>
<keyword evidence="4" id="KW-0804">Transcription</keyword>
<keyword evidence="9" id="KW-1185">Reference proteome</keyword>
<organism evidence="8 9">
    <name type="scientific">Oldenlandia corymbosa var. corymbosa</name>
    <dbReference type="NCBI Taxonomy" id="529605"/>
    <lineage>
        <taxon>Eukaryota</taxon>
        <taxon>Viridiplantae</taxon>
        <taxon>Streptophyta</taxon>
        <taxon>Embryophyta</taxon>
        <taxon>Tracheophyta</taxon>
        <taxon>Spermatophyta</taxon>
        <taxon>Magnoliopsida</taxon>
        <taxon>eudicotyledons</taxon>
        <taxon>Gunneridae</taxon>
        <taxon>Pentapetalae</taxon>
        <taxon>asterids</taxon>
        <taxon>lamiids</taxon>
        <taxon>Gentianales</taxon>
        <taxon>Rubiaceae</taxon>
        <taxon>Rubioideae</taxon>
        <taxon>Spermacoceae</taxon>
        <taxon>Hedyotis-Oldenlandia complex</taxon>
        <taxon>Oldenlandia</taxon>
    </lineage>
</organism>
<reference evidence="8" key="1">
    <citation type="submission" date="2023-03" db="EMBL/GenBank/DDBJ databases">
        <authorList>
            <person name="Julca I."/>
        </authorList>
    </citation>
    <scope>NUCLEOTIDE SEQUENCE</scope>
</reference>
<dbReference type="InterPro" id="IPR045847">
    <property type="entry name" value="AIG1-like"/>
</dbReference>
<gene>
    <name evidence="8" type="ORF">OLC1_LOCUS18858</name>
</gene>
<evidence type="ECO:0000256" key="2">
    <source>
        <dbReference type="ARBA" id="ARBA00023015"/>
    </source>
</evidence>
<dbReference type="PROSITE" id="PS50888">
    <property type="entry name" value="BHLH"/>
    <property type="match status" value="1"/>
</dbReference>
<evidence type="ECO:0000256" key="4">
    <source>
        <dbReference type="ARBA" id="ARBA00023163"/>
    </source>
</evidence>
<dbReference type="AlphaFoldDB" id="A0AAV1DUA8"/>
<evidence type="ECO:0000259" key="7">
    <source>
        <dbReference type="PROSITE" id="PS50888"/>
    </source>
</evidence>
<protein>
    <submittedName>
        <fullName evidence="8">OLC1v1011687C1</fullName>
    </submittedName>
</protein>
<keyword evidence="5" id="KW-0539">Nucleus</keyword>
<dbReference type="Proteomes" id="UP001161247">
    <property type="component" value="Chromosome 6"/>
</dbReference>
<evidence type="ECO:0000256" key="6">
    <source>
        <dbReference type="SAM" id="MobiDB-lite"/>
    </source>
</evidence>
<dbReference type="InterPro" id="IPR036638">
    <property type="entry name" value="HLH_DNA-bd_sf"/>
</dbReference>
<name>A0AAV1DUA8_OLDCO</name>
<feature type="region of interest" description="Disordered" evidence="6">
    <location>
        <begin position="226"/>
        <end position="256"/>
    </location>
</feature>
<sequence length="256" mass="27898">MNLHELGGGGSFSESYNLLQEILATSSKDQHLQAALFDQSMSMAEAKAVAANKSHSEAERRRRKRINGHLATLRNLVPKTIKADKASLLAEVVRCIRELKKTTQEFSSSSSSSSGADDTSSSSTTILMDQLLFPGETDELQIWHDHSNPGIIKASLCCEDRPQMMTELTKALKQTAAIIQVVRAEMATVGGRTKTVLWLQVSAEDEGMVLATIRKAIKGVLDNRMNNNNNNKPEGGGLILGGQSLLGNKRPRPYHA</sequence>
<evidence type="ECO:0000256" key="3">
    <source>
        <dbReference type="ARBA" id="ARBA00023125"/>
    </source>
</evidence>
<evidence type="ECO:0000313" key="8">
    <source>
        <dbReference type="EMBL" id="CAI9111462.1"/>
    </source>
</evidence>
<dbReference type="GO" id="GO:0003700">
    <property type="term" value="F:DNA-binding transcription factor activity"/>
    <property type="evidence" value="ECO:0007669"/>
    <property type="project" value="InterPro"/>
</dbReference>
<dbReference type="GO" id="GO:0003677">
    <property type="term" value="F:DNA binding"/>
    <property type="evidence" value="ECO:0007669"/>
    <property type="project" value="UniProtKB-KW"/>
</dbReference>
<dbReference type="PANTHER" id="PTHR45844:SF16">
    <property type="entry name" value="TRANSCRIPTION FACTOR BHLH30-LIKE"/>
    <property type="match status" value="1"/>
</dbReference>
<evidence type="ECO:0000313" key="9">
    <source>
        <dbReference type="Proteomes" id="UP001161247"/>
    </source>
</evidence>
<dbReference type="EMBL" id="OX459123">
    <property type="protein sequence ID" value="CAI9111462.1"/>
    <property type="molecule type" value="Genomic_DNA"/>
</dbReference>
<keyword evidence="3" id="KW-0238">DNA-binding</keyword>
<keyword evidence="2" id="KW-0805">Transcription regulation</keyword>
<dbReference type="InterPro" id="IPR011598">
    <property type="entry name" value="bHLH_dom"/>
</dbReference>
<dbReference type="SMART" id="SM00353">
    <property type="entry name" value="HLH"/>
    <property type="match status" value="1"/>
</dbReference>
<dbReference type="Gene3D" id="4.10.280.10">
    <property type="entry name" value="Helix-loop-helix DNA-binding domain"/>
    <property type="match status" value="1"/>
</dbReference>
<dbReference type="PANTHER" id="PTHR45844">
    <property type="entry name" value="TRANSCRIPTION FACTOR BHLH30"/>
    <property type="match status" value="1"/>
</dbReference>
<dbReference type="Pfam" id="PF00010">
    <property type="entry name" value="HLH"/>
    <property type="match status" value="1"/>
</dbReference>